<feature type="compositionally biased region" description="Basic residues" evidence="1">
    <location>
        <begin position="19"/>
        <end position="37"/>
    </location>
</feature>
<organism evidence="2 3">
    <name type="scientific">Streptomyces thioluteus</name>
    <dbReference type="NCBI Taxonomy" id="66431"/>
    <lineage>
        <taxon>Bacteria</taxon>
        <taxon>Bacillati</taxon>
        <taxon>Actinomycetota</taxon>
        <taxon>Actinomycetes</taxon>
        <taxon>Kitasatosporales</taxon>
        <taxon>Streptomycetaceae</taxon>
        <taxon>Streptomyces</taxon>
    </lineage>
</organism>
<keyword evidence="3" id="KW-1185">Reference proteome</keyword>
<reference evidence="2 3" key="1">
    <citation type="journal article" date="2019" name="Int. J. Syst. Evol. Microbiol.">
        <title>The Global Catalogue of Microorganisms (GCM) 10K type strain sequencing project: providing services to taxonomists for standard genome sequencing and annotation.</title>
        <authorList>
            <consortium name="The Broad Institute Genomics Platform"/>
            <consortium name="The Broad Institute Genome Sequencing Center for Infectious Disease"/>
            <person name="Wu L."/>
            <person name="Ma J."/>
        </authorList>
    </citation>
    <scope>NUCLEOTIDE SEQUENCE [LARGE SCALE GENOMIC DNA]</scope>
    <source>
        <strain evidence="2 3">JCM 4087</strain>
    </source>
</reference>
<sequence length="128" mass="13948">MTATGAGPPRTERPGLLQRPRRPRRHGPGRHGRERRRVLATVERRAAGGGDLDWAGTGTVLELTCVPTAQSFTWSGDLVPPAPQLLPLSEYRLLVEEYELYATDPATATVGERGCRWANGWSTRTGSG</sequence>
<dbReference type="EMBL" id="BAAAXZ010000104">
    <property type="protein sequence ID" value="GAA2930021.1"/>
    <property type="molecule type" value="Genomic_DNA"/>
</dbReference>
<protein>
    <submittedName>
        <fullName evidence="2">Uncharacterized protein</fullName>
    </submittedName>
</protein>
<comment type="caution">
    <text evidence="2">The sequence shown here is derived from an EMBL/GenBank/DDBJ whole genome shotgun (WGS) entry which is preliminary data.</text>
</comment>
<dbReference type="RefSeq" id="WP_344963391.1">
    <property type="nucleotide sequence ID" value="NZ_BAAAXZ010000104.1"/>
</dbReference>
<evidence type="ECO:0000313" key="2">
    <source>
        <dbReference type="EMBL" id="GAA2930021.1"/>
    </source>
</evidence>
<gene>
    <name evidence="2" type="ORF">GCM10020221_27260</name>
</gene>
<proteinExistence type="predicted"/>
<feature type="region of interest" description="Disordered" evidence="1">
    <location>
        <begin position="1"/>
        <end position="37"/>
    </location>
</feature>
<name>A0ABN3WWU7_STRTU</name>
<evidence type="ECO:0000313" key="3">
    <source>
        <dbReference type="Proteomes" id="UP001501102"/>
    </source>
</evidence>
<dbReference type="Proteomes" id="UP001501102">
    <property type="component" value="Unassembled WGS sequence"/>
</dbReference>
<accession>A0ABN3WWU7</accession>
<evidence type="ECO:0000256" key="1">
    <source>
        <dbReference type="SAM" id="MobiDB-lite"/>
    </source>
</evidence>